<sequence length="180" mass="21117">MEIIYEVSPFFTKIKMLFFMVLLSVFVIWVLTLPFQNKDNLPIKWPLYIIAIPFSMFLFKHFESWSTLNERYELYLSGGMNRVEGILNSSQISYMSDLKIEGDYSHRIEVNSFTSESGEQFYFNRVAPKIYSGGEGCLDMVLSRNIEDFYGKKMRITFLPIPMGDFKEPIKCIFKIEVEA</sequence>
<keyword evidence="1" id="KW-0812">Transmembrane</keyword>
<keyword evidence="1" id="KW-0472">Membrane</keyword>
<evidence type="ECO:0000313" key="3">
    <source>
        <dbReference type="Proteomes" id="UP001201273"/>
    </source>
</evidence>
<dbReference type="Proteomes" id="UP001201273">
    <property type="component" value="Unassembled WGS sequence"/>
</dbReference>
<name>A0ABS8WH06_9GAMM</name>
<evidence type="ECO:0000313" key="2">
    <source>
        <dbReference type="EMBL" id="MCE2597051.1"/>
    </source>
</evidence>
<proteinExistence type="predicted"/>
<protein>
    <recommendedName>
        <fullName evidence="4">SMODS-associating 2TM beta-strand rich effector domain-containing protein</fullName>
    </recommendedName>
</protein>
<keyword evidence="1" id="KW-1133">Transmembrane helix</keyword>
<dbReference type="RefSeq" id="WP_233054796.1">
    <property type="nucleotide sequence ID" value="NZ_JAIMJA010000031.1"/>
</dbReference>
<accession>A0ABS8WH06</accession>
<comment type="caution">
    <text evidence="2">The sequence shown here is derived from an EMBL/GenBank/DDBJ whole genome shotgun (WGS) entry which is preliminary data.</text>
</comment>
<feature type="transmembrane region" description="Helical" evidence="1">
    <location>
        <begin position="16"/>
        <end position="33"/>
    </location>
</feature>
<reference evidence="2 3" key="1">
    <citation type="journal article" date="2022" name="Environ. Microbiol. Rep.">
        <title>Eco-phylogenetic analyses reveal divergent evolution of vitamin B12 metabolism in the marine bacterial family 'Psychromonadaceae'.</title>
        <authorList>
            <person name="Jin X."/>
            <person name="Yang Y."/>
            <person name="Cao H."/>
            <person name="Gao B."/>
            <person name="Zhao Z."/>
        </authorList>
    </citation>
    <scope>NUCLEOTIDE SEQUENCE [LARGE SCALE GENOMIC DNA]</scope>
    <source>
        <strain evidence="2 3">MKS20</strain>
    </source>
</reference>
<gene>
    <name evidence="2" type="ORF">K6Y31_19950</name>
</gene>
<evidence type="ECO:0000256" key="1">
    <source>
        <dbReference type="SAM" id="Phobius"/>
    </source>
</evidence>
<organism evidence="2 3">
    <name type="scientific">Motilimonas cestriensis</name>
    <dbReference type="NCBI Taxonomy" id="2742685"/>
    <lineage>
        <taxon>Bacteria</taxon>
        <taxon>Pseudomonadati</taxon>
        <taxon>Pseudomonadota</taxon>
        <taxon>Gammaproteobacteria</taxon>
        <taxon>Alteromonadales</taxon>
        <taxon>Alteromonadales genera incertae sedis</taxon>
        <taxon>Motilimonas</taxon>
    </lineage>
</organism>
<evidence type="ECO:0008006" key="4">
    <source>
        <dbReference type="Google" id="ProtNLM"/>
    </source>
</evidence>
<keyword evidence="3" id="KW-1185">Reference proteome</keyword>
<dbReference type="EMBL" id="JAIMJA010000031">
    <property type="protein sequence ID" value="MCE2597051.1"/>
    <property type="molecule type" value="Genomic_DNA"/>
</dbReference>
<feature type="transmembrane region" description="Helical" evidence="1">
    <location>
        <begin position="45"/>
        <end position="62"/>
    </location>
</feature>